<evidence type="ECO:0000313" key="1">
    <source>
        <dbReference type="EMBL" id="SSX03424.1"/>
    </source>
</evidence>
<dbReference type="OMA" id="IPAYHED"/>
<gene>
    <name evidence="2" type="primary">CSON009611</name>
</gene>
<dbReference type="AlphaFoldDB" id="A0A336M4C4"/>
<sequence>MDENSSQSDENQSYVIEEEFLESEPESSGFLYENLEFTVFQREFRRQTSGPSVGVWKFTGNSAEDFAAQVWSKAKQYVKREVVFDDESIPAYHEDIEPIEEGGKFLLFGDSIAKIERKLPQITSEVLSLWTAPPKSKKVSKRELTILIHQYSLSVASKSLFQKVTAVLLNSLEQDRSGAASQDALNVIIEQLKEKHSYRFKAADLHWQKWANIVASSDYHQRAQLIDADPPNEIRWFFRPPDDVTLMRARNDQSISTHVNNGALNAVKLLQDRSRYSREVVLKVFDDLDQDLEILRIKLEQNEGLLSSMGQSLRPTVTEFGEQMYARIPQQQDVDHVQNEEI</sequence>
<proteinExistence type="predicted"/>
<organism evidence="2">
    <name type="scientific">Culicoides sonorensis</name>
    <name type="common">Biting midge</name>
    <dbReference type="NCBI Taxonomy" id="179676"/>
    <lineage>
        <taxon>Eukaryota</taxon>
        <taxon>Metazoa</taxon>
        <taxon>Ecdysozoa</taxon>
        <taxon>Arthropoda</taxon>
        <taxon>Hexapoda</taxon>
        <taxon>Insecta</taxon>
        <taxon>Pterygota</taxon>
        <taxon>Neoptera</taxon>
        <taxon>Endopterygota</taxon>
        <taxon>Diptera</taxon>
        <taxon>Nematocera</taxon>
        <taxon>Chironomoidea</taxon>
        <taxon>Ceratopogonidae</taxon>
        <taxon>Ceratopogoninae</taxon>
        <taxon>Culicoides</taxon>
        <taxon>Monoculicoides</taxon>
    </lineage>
</organism>
<reference evidence="2" key="2">
    <citation type="submission" date="2018-07" db="EMBL/GenBank/DDBJ databases">
        <authorList>
            <person name="Quirk P.G."/>
            <person name="Krulwich T.A."/>
        </authorList>
    </citation>
    <scope>NUCLEOTIDE SEQUENCE</scope>
</reference>
<dbReference type="EMBL" id="UFQT01000382">
    <property type="protein sequence ID" value="SSX23789.1"/>
    <property type="molecule type" value="Genomic_DNA"/>
</dbReference>
<name>A0A336M4C4_CULSO</name>
<accession>A0A336M4C4</accession>
<evidence type="ECO:0000313" key="2">
    <source>
        <dbReference type="EMBL" id="SSX23789.1"/>
    </source>
</evidence>
<dbReference type="VEuPathDB" id="VectorBase:CSON009611"/>
<protein>
    <submittedName>
        <fullName evidence="2">CSON009611 protein</fullName>
    </submittedName>
</protein>
<dbReference type="EMBL" id="UFQS01000382">
    <property type="protein sequence ID" value="SSX03424.1"/>
    <property type="molecule type" value="Genomic_DNA"/>
</dbReference>
<reference evidence="1" key="1">
    <citation type="submission" date="2018-04" db="EMBL/GenBank/DDBJ databases">
        <authorList>
            <person name="Go L.Y."/>
            <person name="Mitchell J.A."/>
        </authorList>
    </citation>
    <scope>NUCLEOTIDE SEQUENCE</scope>
    <source>
        <tissue evidence="1">Whole organism</tissue>
    </source>
</reference>